<dbReference type="OrthoDB" id="5316407at2"/>
<proteinExistence type="predicted"/>
<dbReference type="Proteomes" id="UP000249746">
    <property type="component" value="Unassembled WGS sequence"/>
</dbReference>
<organism evidence="2 3">
    <name type="scientific">Helicobacter valdiviensis</name>
    <dbReference type="NCBI Taxonomy" id="1458358"/>
    <lineage>
        <taxon>Bacteria</taxon>
        <taxon>Pseudomonadati</taxon>
        <taxon>Campylobacterota</taxon>
        <taxon>Epsilonproteobacteria</taxon>
        <taxon>Campylobacterales</taxon>
        <taxon>Helicobacteraceae</taxon>
        <taxon>Helicobacter</taxon>
    </lineage>
</organism>
<feature type="compositionally biased region" description="Basic and acidic residues" evidence="1">
    <location>
        <begin position="394"/>
        <end position="413"/>
    </location>
</feature>
<feature type="region of interest" description="Disordered" evidence="1">
    <location>
        <begin position="392"/>
        <end position="413"/>
    </location>
</feature>
<reference evidence="2 3" key="1">
    <citation type="submission" date="2017-03" db="EMBL/GenBank/DDBJ databases">
        <title>Genomic and clinical evidence uncovers the enterohepatic species Helicobacter valdiviensis as a potential human intestinal pathogen.</title>
        <authorList>
            <person name="Fresia P."/>
            <person name="Jara R."/>
            <person name="Sierra R."/>
            <person name="Ferres I."/>
            <person name="Greif G."/>
            <person name="Iraola G."/>
            <person name="Collado L."/>
        </authorList>
    </citation>
    <scope>NUCLEOTIDE SEQUENCE [LARGE SCALE GENOMIC DNA]</scope>
    <source>
        <strain evidence="2 3">WBE14</strain>
    </source>
</reference>
<gene>
    <name evidence="2" type="ORF">B6S12_04110</name>
</gene>
<comment type="caution">
    <text evidence="2">The sequence shown here is derived from an EMBL/GenBank/DDBJ whole genome shotgun (WGS) entry which is preliminary data.</text>
</comment>
<name>A0A2W6MV25_9HELI</name>
<feature type="compositionally biased region" description="Basic and acidic residues" evidence="1">
    <location>
        <begin position="100"/>
        <end position="114"/>
    </location>
</feature>
<feature type="region of interest" description="Disordered" evidence="1">
    <location>
        <begin position="145"/>
        <end position="175"/>
    </location>
</feature>
<feature type="region of interest" description="Disordered" evidence="1">
    <location>
        <begin position="25"/>
        <end position="46"/>
    </location>
</feature>
<dbReference type="AlphaFoldDB" id="A0A2W6MV25"/>
<dbReference type="EMBL" id="NBIU01000008">
    <property type="protein sequence ID" value="PZT48384.1"/>
    <property type="molecule type" value="Genomic_DNA"/>
</dbReference>
<accession>A0A2W6MV25</accession>
<dbReference type="RefSeq" id="WP_111229549.1">
    <property type="nucleotide sequence ID" value="NZ_NBIU01000008.1"/>
</dbReference>
<keyword evidence="3" id="KW-1185">Reference proteome</keyword>
<evidence type="ECO:0000313" key="2">
    <source>
        <dbReference type="EMBL" id="PZT48384.1"/>
    </source>
</evidence>
<protein>
    <submittedName>
        <fullName evidence="2">Uncharacterized protein</fullName>
    </submittedName>
</protein>
<sequence length="468" mass="51887">MYYVNAKGGYSSYINGVEFSKETQQALASRNDENKRLSTTSSQDETFEKQRLIEEAIAQLKQTGSVSAEIASKVDVDSIKKSLEGQDSGESSALSMIGEGKSEEATKANVKDAKGSTPMGLNPSLDSKGNAALSQFIIGRLEDQKNDESQKIKEDIKRSVQNDEQVSKSDTNKESTRWLDKNLVNTTPNKPESISDTIKEAFNPLEEKGQSEQTQNNISFIDEVSGKKVSIPLTEENAKKLKEKFGSLEEASDYIKGWYYEAAYSSGYLEADKDGDGKISTEEGIHLKTLVSLKNGETHSVAERIPGGEEAQKKFLEQVGFIDNIADYINHNIERDNDLDGSLNLKELMGEDGEITLFRTGGEDSNTIDVFVLKMYSFDLGGSLDDIFINMGKDTPKTQEENKNENNQDDNGVKSEEEIAAIKNAELQKWLELAKQKDDENYLNLLDDAQKAELLKSDTILQNLLKSA</sequence>
<evidence type="ECO:0000256" key="1">
    <source>
        <dbReference type="SAM" id="MobiDB-lite"/>
    </source>
</evidence>
<evidence type="ECO:0000313" key="3">
    <source>
        <dbReference type="Proteomes" id="UP000249746"/>
    </source>
</evidence>
<feature type="region of interest" description="Disordered" evidence="1">
    <location>
        <begin position="84"/>
        <end position="127"/>
    </location>
</feature>